<reference evidence="1 2" key="1">
    <citation type="journal article" date="2020" name="ISME J.">
        <title>Comparative genomics reveals insights into cyanobacterial evolution and habitat adaptation.</title>
        <authorList>
            <person name="Chen M.Y."/>
            <person name="Teng W.K."/>
            <person name="Zhao L."/>
            <person name="Hu C.X."/>
            <person name="Zhou Y.K."/>
            <person name="Han B.P."/>
            <person name="Song L.R."/>
            <person name="Shu W.S."/>
        </authorList>
    </citation>
    <scope>NUCLEOTIDE SEQUENCE [LARGE SCALE GENOMIC DNA]</scope>
    <source>
        <strain evidence="1 2">FACHB-119</strain>
    </source>
</reference>
<accession>A0ABR8DBH0</accession>
<protein>
    <submittedName>
        <fullName evidence="1">Uncharacterized protein</fullName>
    </submittedName>
</protein>
<proteinExistence type="predicted"/>
<sequence length="103" mass="11386">MEVGNDAVQTSSDLSDEAQNDVITQDILKKMAVQNVQSVSLQKLLQSEEQKQTRLMAAAGINLSDMSSRLDEQSRREQAQSNSSAVQILNTAAFADAFWEKRP</sequence>
<organism evidence="1 2">
    <name type="scientific">Anabaena azotica FACHB-119</name>
    <dbReference type="NCBI Taxonomy" id="947527"/>
    <lineage>
        <taxon>Bacteria</taxon>
        <taxon>Bacillati</taxon>
        <taxon>Cyanobacteriota</taxon>
        <taxon>Cyanophyceae</taxon>
        <taxon>Nostocales</taxon>
        <taxon>Nostocaceae</taxon>
        <taxon>Anabaena</taxon>
        <taxon>Anabaena azotica</taxon>
    </lineage>
</organism>
<gene>
    <name evidence="1" type="ORF">H6G83_25420</name>
</gene>
<evidence type="ECO:0000313" key="1">
    <source>
        <dbReference type="EMBL" id="MBD2503906.1"/>
    </source>
</evidence>
<dbReference type="EMBL" id="JACJSG010000042">
    <property type="protein sequence ID" value="MBD2503906.1"/>
    <property type="molecule type" value="Genomic_DNA"/>
</dbReference>
<keyword evidence="2" id="KW-1185">Reference proteome</keyword>
<evidence type="ECO:0000313" key="2">
    <source>
        <dbReference type="Proteomes" id="UP000661112"/>
    </source>
</evidence>
<dbReference type="Proteomes" id="UP000661112">
    <property type="component" value="Unassembled WGS sequence"/>
</dbReference>
<name>A0ABR8DBH0_9NOST</name>
<comment type="caution">
    <text evidence="1">The sequence shown here is derived from an EMBL/GenBank/DDBJ whole genome shotgun (WGS) entry which is preliminary data.</text>
</comment>